<feature type="region of interest" description="Disordered" evidence="2">
    <location>
        <begin position="1"/>
        <end position="20"/>
    </location>
</feature>
<protein>
    <submittedName>
        <fullName evidence="3">VCBS repeat-containing protein</fullName>
    </submittedName>
</protein>
<name>A0A941JS74_9CHRO</name>
<dbReference type="EMBL" id="JADQBC010000002">
    <property type="protein sequence ID" value="MBR8826407.1"/>
    <property type="molecule type" value="Genomic_DNA"/>
</dbReference>
<evidence type="ECO:0000313" key="4">
    <source>
        <dbReference type="Proteomes" id="UP000767446"/>
    </source>
</evidence>
<feature type="compositionally biased region" description="Polar residues" evidence="2">
    <location>
        <begin position="7"/>
        <end position="16"/>
    </location>
</feature>
<dbReference type="Proteomes" id="UP000767446">
    <property type="component" value="Unassembled WGS sequence"/>
</dbReference>
<dbReference type="InterPro" id="IPR030916">
    <property type="entry name" value="ELWxxDGT_rpt"/>
</dbReference>
<keyword evidence="1" id="KW-0732">Signal</keyword>
<dbReference type="InterPro" id="IPR028994">
    <property type="entry name" value="Integrin_alpha_N"/>
</dbReference>
<organism evidence="3 4">
    <name type="scientific">Gomphosphaeria aponina SAG 52.96 = DSM 107014</name>
    <dbReference type="NCBI Taxonomy" id="1521640"/>
    <lineage>
        <taxon>Bacteria</taxon>
        <taxon>Bacillati</taxon>
        <taxon>Cyanobacteriota</taxon>
        <taxon>Cyanophyceae</taxon>
        <taxon>Oscillatoriophycideae</taxon>
        <taxon>Chroococcales</taxon>
        <taxon>Gomphosphaeriaceae</taxon>
        <taxon>Gomphosphaeria</taxon>
    </lineage>
</organism>
<gene>
    <name evidence="3" type="ORF">DSM107014_00640</name>
</gene>
<comment type="caution">
    <text evidence="3">The sequence shown here is derived from an EMBL/GenBank/DDBJ whole genome shotgun (WGS) entry which is preliminary data.</text>
</comment>
<reference evidence="3" key="1">
    <citation type="submission" date="2021-02" db="EMBL/GenBank/DDBJ databases">
        <title>Metagenome analyses of Stigonema ocellatum DSM 106950, Chlorogloea purpurea SAG 13.99 and Gomphosphaeria aponina DSM 107014.</title>
        <authorList>
            <person name="Marter P."/>
            <person name="Huang S."/>
        </authorList>
    </citation>
    <scope>NUCLEOTIDE SEQUENCE</scope>
    <source>
        <strain evidence="3">JP213</strain>
    </source>
</reference>
<dbReference type="SUPFAM" id="SSF69318">
    <property type="entry name" value="Integrin alpha N-terminal domain"/>
    <property type="match status" value="3"/>
</dbReference>
<proteinExistence type="predicted"/>
<sequence>MARFQFTERTGTQNPFNGIDVGDNSAPTLVDIDKDGDLDAFSGEYFGTIKYFKNTGNSSNPKFVEVTGTQNPFNGIDVGDWSTPTLVDIDGDGDLDAFSGERSSSIQYFKNTGNSRNPKFIAVTGTQNPFNGIYVDWSKPTLADIDGDGDLDAFIGEYSGSIYYFKNTGNSSNPKFVEVTGAGNPFNGIDVGDRSAPPGDESAPTLVDIDEDGDLDAFIGGLSGTIYYFKNTGNSSNPKFVEVTGAGNPFNGIDVGYSSTPTLVDINGDGDLDAFIGESDGKIKYFQNVSQPNRAPRFVKFIAVTGTQNPFNGIDVGYGSTPTLVDIDKDGDLDAFIGEKDGTIKYFKNTGNSSNLKFIAVTGTQNPFNGIDVGYNSAPTLVDIDQDGDLDAFIGEYSNVIYYFKNTGNSSNPKFIAVTGTQNPFNGIYVGRYSTPTLVDIDGDGDLDAFSGEKYGTIHYFKNTGNSSNPKFIAVTGTQNPFNGQDVDYYSNPTLVDIDEDGDLDAFSGGYRYAAQYFQNTGTSRNPKFIAVTGTQNPFNEIYVGKYSDPTLVDIDQDGDLDAFIGEFDGSVKYFQNTQTLILTAINEDETSPTGNSIAEIIDESTIYDADDTPDEIVEAVAITAVDNSNGNWQYSTNGGSTWNNLGAVTEAIARLLDSNHKVRFIPNPNWFGTANITLRLWDKSTGVGGGTADTTSNGGETAFSEETRTAEINVNDLEEIKLVKDLRDGSKSSTPANLTNINNIIYFQANNGINGIELWKSDGSAAGTVVVKDIRDGSKSSKPANLTKLNNLLYFQANNGINGIELWKSDGSAAGTVLVKDIYGGSNSSNPANLTKLNNLLYFQANNGINGIELWKSDGSAAGTVLLKDIRSGGNSSTPSNLINVNGTLFFQANNGANGVELWKSDGSAAGTVLVKDILLNGGSSNPANLTDVNGTLFFTANDGINGLELWKSDGSAAGTVLVKDILLNGGSNPANLTDVNGTLFFTANDGINGVELWKSDGSEAGTVLVKDILLNGGSSNPANLTDVNGTLYFTANNGINGIELWKSDGSAAGTVLAIDIFAGSGNSNPANLTDVGGELYFTANNGINGIELWSLV</sequence>
<dbReference type="AlphaFoldDB" id="A0A941JS74"/>
<evidence type="ECO:0000256" key="1">
    <source>
        <dbReference type="ARBA" id="ARBA00022729"/>
    </source>
</evidence>
<evidence type="ECO:0000256" key="2">
    <source>
        <dbReference type="SAM" id="MobiDB-lite"/>
    </source>
</evidence>
<dbReference type="InterPro" id="IPR013517">
    <property type="entry name" value="FG-GAP"/>
</dbReference>
<evidence type="ECO:0000313" key="3">
    <source>
        <dbReference type="EMBL" id="MBR8826407.1"/>
    </source>
</evidence>
<dbReference type="NCBIfam" id="TIGR04534">
    <property type="entry name" value="ELWxxDGT_rpt"/>
    <property type="match status" value="7"/>
</dbReference>
<dbReference type="SUPFAM" id="SSF63825">
    <property type="entry name" value="YWTD domain"/>
    <property type="match status" value="1"/>
</dbReference>
<accession>A0A941JS74</accession>
<dbReference type="Pfam" id="PF13517">
    <property type="entry name" value="FG-GAP_3"/>
    <property type="match status" value="4"/>
</dbReference>